<organism evidence="1 2">
    <name type="scientific">Azospirillum palustre</name>
    <dbReference type="NCBI Taxonomy" id="2044885"/>
    <lineage>
        <taxon>Bacteria</taxon>
        <taxon>Pseudomonadati</taxon>
        <taxon>Pseudomonadota</taxon>
        <taxon>Alphaproteobacteria</taxon>
        <taxon>Rhodospirillales</taxon>
        <taxon>Azospirillaceae</taxon>
        <taxon>Azospirillum</taxon>
    </lineage>
</organism>
<dbReference type="EMBL" id="PDKW01000036">
    <property type="protein sequence ID" value="PGH59182.1"/>
    <property type="molecule type" value="Genomic_DNA"/>
</dbReference>
<protein>
    <recommendedName>
        <fullName evidence="3">Glycosyl transferase</fullName>
    </recommendedName>
</protein>
<dbReference type="AlphaFoldDB" id="A0A2B8BP37"/>
<evidence type="ECO:0008006" key="3">
    <source>
        <dbReference type="Google" id="ProtNLM"/>
    </source>
</evidence>
<gene>
    <name evidence="1" type="ORF">CRT60_00660</name>
</gene>
<dbReference type="SUPFAM" id="SSF53448">
    <property type="entry name" value="Nucleotide-diphospho-sugar transferases"/>
    <property type="match status" value="1"/>
</dbReference>
<evidence type="ECO:0000313" key="2">
    <source>
        <dbReference type="Proteomes" id="UP000225379"/>
    </source>
</evidence>
<dbReference type="Proteomes" id="UP000225379">
    <property type="component" value="Unassembled WGS sequence"/>
</dbReference>
<dbReference type="InterPro" id="IPR029044">
    <property type="entry name" value="Nucleotide-diphossugar_trans"/>
</dbReference>
<keyword evidence="2" id="KW-1185">Reference proteome</keyword>
<evidence type="ECO:0000313" key="1">
    <source>
        <dbReference type="EMBL" id="PGH59182.1"/>
    </source>
</evidence>
<sequence length="199" mass="21945">MDADTWIQSGKALTPFVAAADTADIAIVPELHHLSDYLYDADSLPRTRHRHIYGLVYGPETGHRLSMLPVHNAGVFAARASSPLWGLWREEMGTAIVRSQVLNCDQAALNQLLYSRALTAARLPPEYNWVCSAIAPSWDRDRGAFVSPGPLPRRIQVMHITGAALLQELHDIPCHQGGIVSRSLLCPFPQVVLDTRPIP</sequence>
<proteinExistence type="predicted"/>
<name>A0A2B8BP37_9PROT</name>
<accession>A0A2B8BP37</accession>
<comment type="caution">
    <text evidence="1">The sequence shown here is derived from an EMBL/GenBank/DDBJ whole genome shotgun (WGS) entry which is preliminary data.</text>
</comment>
<reference evidence="2" key="1">
    <citation type="submission" date="2017-10" db="EMBL/GenBank/DDBJ databases">
        <authorList>
            <person name="Kravchenko I.K."/>
            <person name="Grouzdev D.S."/>
        </authorList>
    </citation>
    <scope>NUCLEOTIDE SEQUENCE [LARGE SCALE GENOMIC DNA]</scope>
    <source>
        <strain evidence="2">B2</strain>
    </source>
</reference>